<dbReference type="SUPFAM" id="SSF46689">
    <property type="entry name" value="Homeodomain-like"/>
    <property type="match status" value="1"/>
</dbReference>
<dbReference type="PANTHER" id="PTHR30055">
    <property type="entry name" value="HTH-TYPE TRANSCRIPTIONAL REGULATOR RUTR"/>
    <property type="match status" value="1"/>
</dbReference>
<evidence type="ECO:0000259" key="5">
    <source>
        <dbReference type="PROSITE" id="PS50977"/>
    </source>
</evidence>
<evidence type="ECO:0000256" key="1">
    <source>
        <dbReference type="ARBA" id="ARBA00023015"/>
    </source>
</evidence>
<dbReference type="Proteomes" id="UP000094960">
    <property type="component" value="Chromosome"/>
</dbReference>
<evidence type="ECO:0000256" key="4">
    <source>
        <dbReference type="PROSITE-ProRule" id="PRU00335"/>
    </source>
</evidence>
<dbReference type="PROSITE" id="PS50977">
    <property type="entry name" value="HTH_TETR_2"/>
    <property type="match status" value="1"/>
</dbReference>
<dbReference type="KEGG" id="spun:BFF78_26490"/>
<feature type="DNA-binding region" description="H-T-H motif" evidence="4">
    <location>
        <begin position="39"/>
        <end position="58"/>
    </location>
</feature>
<dbReference type="EMBL" id="CP017248">
    <property type="protein sequence ID" value="AOR34125.1"/>
    <property type="molecule type" value="Genomic_DNA"/>
</dbReference>
<evidence type="ECO:0000256" key="3">
    <source>
        <dbReference type="ARBA" id="ARBA00023163"/>
    </source>
</evidence>
<evidence type="ECO:0000313" key="6">
    <source>
        <dbReference type="EMBL" id="AOR34125.1"/>
    </source>
</evidence>
<keyword evidence="2 4" id="KW-0238">DNA-binding</keyword>
<dbReference type="PRINTS" id="PR00455">
    <property type="entry name" value="HTHTETR"/>
</dbReference>
<dbReference type="Pfam" id="PF00440">
    <property type="entry name" value="TetR_N"/>
    <property type="match status" value="1"/>
</dbReference>
<evidence type="ECO:0000256" key="2">
    <source>
        <dbReference type="ARBA" id="ARBA00023125"/>
    </source>
</evidence>
<accession>A0A1D7YEU1</accession>
<evidence type="ECO:0000313" key="7">
    <source>
        <dbReference type="Proteomes" id="UP000094960"/>
    </source>
</evidence>
<dbReference type="InterPro" id="IPR001647">
    <property type="entry name" value="HTH_TetR"/>
</dbReference>
<dbReference type="PANTHER" id="PTHR30055:SF234">
    <property type="entry name" value="HTH-TYPE TRANSCRIPTIONAL REGULATOR BETI"/>
    <property type="match status" value="1"/>
</dbReference>
<dbReference type="GO" id="GO:0000976">
    <property type="term" value="F:transcription cis-regulatory region binding"/>
    <property type="evidence" value="ECO:0007669"/>
    <property type="project" value="TreeGrafter"/>
</dbReference>
<keyword evidence="7" id="KW-1185">Reference proteome</keyword>
<dbReference type="InterPro" id="IPR050109">
    <property type="entry name" value="HTH-type_TetR-like_transc_reg"/>
</dbReference>
<dbReference type="InterPro" id="IPR041347">
    <property type="entry name" value="MftR_C"/>
</dbReference>
<dbReference type="RefSeq" id="WP_069780682.1">
    <property type="nucleotide sequence ID" value="NZ_CP017248.1"/>
</dbReference>
<dbReference type="InterPro" id="IPR023772">
    <property type="entry name" value="DNA-bd_HTH_TetR-type_CS"/>
</dbReference>
<gene>
    <name evidence="6" type="ORF">BFF78_26490</name>
</gene>
<dbReference type="AlphaFoldDB" id="A0A1D7YEU1"/>
<dbReference type="InterPro" id="IPR009057">
    <property type="entry name" value="Homeodomain-like_sf"/>
</dbReference>
<keyword evidence="3" id="KW-0804">Transcription</keyword>
<dbReference type="GO" id="GO:0003700">
    <property type="term" value="F:DNA-binding transcription factor activity"/>
    <property type="evidence" value="ECO:0007669"/>
    <property type="project" value="TreeGrafter"/>
</dbReference>
<dbReference type="Pfam" id="PF17754">
    <property type="entry name" value="TetR_C_14"/>
    <property type="match status" value="1"/>
</dbReference>
<keyword evidence="1" id="KW-0805">Transcription regulation</keyword>
<proteinExistence type="predicted"/>
<organism evidence="6 7">
    <name type="scientific">Streptomyces fodineus</name>
    <dbReference type="NCBI Taxonomy" id="1904616"/>
    <lineage>
        <taxon>Bacteria</taxon>
        <taxon>Bacillati</taxon>
        <taxon>Actinomycetota</taxon>
        <taxon>Actinomycetes</taxon>
        <taxon>Kitasatosporales</taxon>
        <taxon>Streptomycetaceae</taxon>
        <taxon>Streptomyces</taxon>
    </lineage>
</organism>
<reference evidence="7" key="1">
    <citation type="submission" date="2016-09" db="EMBL/GenBank/DDBJ databases">
        <title>Streptomyces puniciscabiei strain:TW1S1 Genome sequencing and assembly.</title>
        <authorList>
            <person name="Kim M.-K."/>
            <person name="Kim S.B."/>
        </authorList>
    </citation>
    <scope>NUCLEOTIDE SEQUENCE [LARGE SCALE GENOMIC DNA]</scope>
    <source>
        <strain evidence="7">TW1S1</strain>
    </source>
</reference>
<sequence>MTETTEPMGRRERKKAATRQALADAALELFLKHGFEAVSIRDIAEAADVSTTTLFKHFPSKEALLFDLDADVEEALVAAVRDRAPGTPLLPALREHMLRSPGIKPEYDEQMAAFQKLVSSTPALLDYHRRMWMRHERALAEAIATDTAAPTDDPTCAALAHLALETRALAATTSNRVAAVNAAFDLLERGWEAVRPGGERAS</sequence>
<name>A0A1D7YEU1_9ACTN</name>
<feature type="domain" description="HTH tetR-type" evidence="5">
    <location>
        <begin position="16"/>
        <end position="76"/>
    </location>
</feature>
<protein>
    <submittedName>
        <fullName evidence="6">TetR family transcriptional regulator</fullName>
    </submittedName>
</protein>
<dbReference type="PROSITE" id="PS01081">
    <property type="entry name" value="HTH_TETR_1"/>
    <property type="match status" value="1"/>
</dbReference>
<dbReference type="Gene3D" id="1.10.357.10">
    <property type="entry name" value="Tetracycline Repressor, domain 2"/>
    <property type="match status" value="1"/>
</dbReference>